<dbReference type="KEGG" id="pcr:Pcryo_1957"/>
<proteinExistence type="inferred from homology"/>
<evidence type="ECO:0000256" key="3">
    <source>
        <dbReference type="ARBA" id="ARBA00022490"/>
    </source>
</evidence>
<dbReference type="Pfam" id="PF00816">
    <property type="entry name" value="Histone_HNS"/>
    <property type="match status" value="1"/>
</dbReference>
<sequence length="121" mass="14130">MLFIYTLYFNVENTMNKSNVIDLNSLNVDELRAITENAQQLIAQKQHQRLYDAYTQFEKIAEESNASIEEILQAGEKLEKKRSIKYRNTDNDEETWTGRGRKPTWLVEALAAGRRLEDFAI</sequence>
<evidence type="ECO:0000256" key="1">
    <source>
        <dbReference type="ARBA" id="ARBA00004453"/>
    </source>
</evidence>
<dbReference type="PANTHER" id="PTHR38097">
    <property type="match status" value="1"/>
</dbReference>
<dbReference type="GO" id="GO:0003680">
    <property type="term" value="F:minor groove of adenine-thymine-rich DNA binding"/>
    <property type="evidence" value="ECO:0007669"/>
    <property type="project" value="TreeGrafter"/>
</dbReference>
<dbReference type="AlphaFoldDB" id="Q1Q9B9"/>
<dbReference type="Gene3D" id="4.10.430.10">
    <property type="entry name" value="Histone-like protein H-NS, C-terminal domain"/>
    <property type="match status" value="1"/>
</dbReference>
<keyword evidence="4" id="KW-0238">DNA-binding</keyword>
<accession>Q1Q9B9</accession>
<dbReference type="GO" id="GO:0003681">
    <property type="term" value="F:bent DNA binding"/>
    <property type="evidence" value="ECO:0007669"/>
    <property type="project" value="TreeGrafter"/>
</dbReference>
<feature type="coiled-coil region" evidence="5">
    <location>
        <begin position="28"/>
        <end position="81"/>
    </location>
</feature>
<evidence type="ECO:0000256" key="4">
    <source>
        <dbReference type="ARBA" id="ARBA00023125"/>
    </source>
</evidence>
<dbReference type="GO" id="GO:0005829">
    <property type="term" value="C:cytosol"/>
    <property type="evidence" value="ECO:0007669"/>
    <property type="project" value="TreeGrafter"/>
</dbReference>
<keyword evidence="3" id="KW-0963">Cytoplasm</keyword>
<dbReference type="GO" id="GO:0000976">
    <property type="term" value="F:transcription cis-regulatory region binding"/>
    <property type="evidence" value="ECO:0007669"/>
    <property type="project" value="TreeGrafter"/>
</dbReference>
<comment type="subcellular location">
    <subcellularLocation>
        <location evidence="1">Cytoplasm</location>
        <location evidence="1">Nucleoid</location>
    </subcellularLocation>
</comment>
<name>Q1Q9B9_PSYCK</name>
<evidence type="ECO:0000256" key="5">
    <source>
        <dbReference type="SAM" id="Coils"/>
    </source>
</evidence>
<gene>
    <name evidence="7" type="ordered locus">Pcryo_1957</name>
</gene>
<protein>
    <submittedName>
        <fullName evidence="7">Nucleoid protein H-NS</fullName>
    </submittedName>
</protein>
<dbReference type="InterPro" id="IPR037150">
    <property type="entry name" value="H-NS_C_dom_sf"/>
</dbReference>
<keyword evidence="5" id="KW-0175">Coiled coil</keyword>
<dbReference type="GO" id="GO:0009295">
    <property type="term" value="C:nucleoid"/>
    <property type="evidence" value="ECO:0007669"/>
    <property type="project" value="UniProtKB-SubCell"/>
</dbReference>
<dbReference type="GO" id="GO:0001217">
    <property type="term" value="F:DNA-binding transcription repressor activity"/>
    <property type="evidence" value="ECO:0007669"/>
    <property type="project" value="TreeGrafter"/>
</dbReference>
<dbReference type="EMBL" id="CP000323">
    <property type="protein sequence ID" value="ABE75734.1"/>
    <property type="molecule type" value="Genomic_DNA"/>
</dbReference>
<dbReference type="HOGENOM" id="CLU_117503_1_2_6"/>
<evidence type="ECO:0000259" key="6">
    <source>
        <dbReference type="SMART" id="SM00528"/>
    </source>
</evidence>
<dbReference type="SUPFAM" id="SSF81273">
    <property type="entry name" value="H-NS histone-like proteins"/>
    <property type="match status" value="1"/>
</dbReference>
<evidence type="ECO:0000313" key="7">
    <source>
        <dbReference type="EMBL" id="ABE75734.1"/>
    </source>
</evidence>
<feature type="domain" description="DNA-binding protein H-NS-like C-terminal" evidence="6">
    <location>
        <begin position="76"/>
        <end position="121"/>
    </location>
</feature>
<dbReference type="eggNOG" id="COG2916">
    <property type="taxonomic scope" value="Bacteria"/>
</dbReference>
<dbReference type="PANTHER" id="PTHR38097:SF2">
    <property type="entry name" value="DNA-BINDING PROTEIN STPA"/>
    <property type="match status" value="1"/>
</dbReference>
<dbReference type="STRING" id="335284.Pcryo_1957"/>
<dbReference type="InterPro" id="IPR027444">
    <property type="entry name" value="H-NS_C_dom"/>
</dbReference>
<organism evidence="7 8">
    <name type="scientific">Psychrobacter cryohalolentis (strain ATCC BAA-1226 / DSM 17306 / VKM B-2378 / K5)</name>
    <dbReference type="NCBI Taxonomy" id="335284"/>
    <lineage>
        <taxon>Bacteria</taxon>
        <taxon>Pseudomonadati</taxon>
        <taxon>Pseudomonadota</taxon>
        <taxon>Gammaproteobacteria</taxon>
        <taxon>Moraxellales</taxon>
        <taxon>Moraxellaceae</taxon>
        <taxon>Psychrobacter</taxon>
    </lineage>
</organism>
<reference evidence="7" key="1">
    <citation type="submission" date="2006-03" db="EMBL/GenBank/DDBJ databases">
        <title>Complete sequence of chromosome of Psychrobacter cryohalolentis K5.</title>
        <authorList>
            <consortium name="US DOE Joint Genome Institute"/>
            <person name="Copeland A."/>
            <person name="Lucas S."/>
            <person name="Lapidus A."/>
            <person name="Barry K."/>
            <person name="Detter J.C."/>
            <person name="Glavina del Rio T."/>
            <person name="Hammon N."/>
            <person name="Israni S."/>
            <person name="Dalin E."/>
            <person name="Tice H."/>
            <person name="Pitluck S."/>
            <person name="Brettin T."/>
            <person name="Bruce D."/>
            <person name="Han C."/>
            <person name="Tapia R."/>
            <person name="Sims D.R."/>
            <person name="Gilna P."/>
            <person name="Schmutz J."/>
            <person name="Larimer F."/>
            <person name="Land M."/>
            <person name="Hauser L."/>
            <person name="Kyrpides N."/>
            <person name="Kim E."/>
            <person name="Richardson P."/>
        </authorList>
    </citation>
    <scope>NUCLEOTIDE SEQUENCE</scope>
    <source>
        <strain evidence="7">K5</strain>
    </source>
</reference>
<comment type="similarity">
    <text evidence="2">Belongs to the histone-like protein H-NS family.</text>
</comment>
<dbReference type="SMART" id="SM00528">
    <property type="entry name" value="HNS"/>
    <property type="match status" value="1"/>
</dbReference>
<evidence type="ECO:0000313" key="8">
    <source>
        <dbReference type="Proteomes" id="UP000002425"/>
    </source>
</evidence>
<dbReference type="GO" id="GO:0032993">
    <property type="term" value="C:protein-DNA complex"/>
    <property type="evidence" value="ECO:0007669"/>
    <property type="project" value="TreeGrafter"/>
</dbReference>
<keyword evidence="8" id="KW-1185">Reference proteome</keyword>
<dbReference type="Proteomes" id="UP000002425">
    <property type="component" value="Chromosome"/>
</dbReference>
<evidence type="ECO:0000256" key="2">
    <source>
        <dbReference type="ARBA" id="ARBA00010610"/>
    </source>
</evidence>